<comment type="caution">
    <text evidence="2">The sequence shown here is derived from an EMBL/GenBank/DDBJ whole genome shotgun (WGS) entry which is preliminary data.</text>
</comment>
<dbReference type="Proteomes" id="UP000324767">
    <property type="component" value="Unassembled WGS sequence"/>
</dbReference>
<gene>
    <name evidence="2" type="ORF">FRX48_03500</name>
</gene>
<proteinExistence type="predicted"/>
<feature type="region of interest" description="Disordered" evidence="1">
    <location>
        <begin position="1"/>
        <end position="99"/>
    </location>
</feature>
<organism evidence="2 3">
    <name type="scientific">Lasallia pustulata</name>
    <dbReference type="NCBI Taxonomy" id="136370"/>
    <lineage>
        <taxon>Eukaryota</taxon>
        <taxon>Fungi</taxon>
        <taxon>Dikarya</taxon>
        <taxon>Ascomycota</taxon>
        <taxon>Pezizomycotina</taxon>
        <taxon>Lecanoromycetes</taxon>
        <taxon>OSLEUM clade</taxon>
        <taxon>Umbilicariomycetidae</taxon>
        <taxon>Umbilicariales</taxon>
        <taxon>Umbilicariaceae</taxon>
        <taxon>Lasallia</taxon>
    </lineage>
</organism>
<reference evidence="2 3" key="1">
    <citation type="submission" date="2019-09" db="EMBL/GenBank/DDBJ databases">
        <title>The hologenome of the rock-dwelling lichen Lasallia pustulata.</title>
        <authorList>
            <person name="Greshake Tzovaras B."/>
            <person name="Segers F."/>
            <person name="Bicker A."/>
            <person name="Dal Grande F."/>
            <person name="Otte J."/>
            <person name="Hankeln T."/>
            <person name="Schmitt I."/>
            <person name="Ebersberger I."/>
        </authorList>
    </citation>
    <scope>NUCLEOTIDE SEQUENCE [LARGE SCALE GENOMIC DNA]</scope>
    <source>
        <strain evidence="2">A1-1</strain>
    </source>
</reference>
<name>A0A5M8PTZ3_9LECA</name>
<dbReference type="EMBL" id="VXIT01000005">
    <property type="protein sequence ID" value="KAA6412509.1"/>
    <property type="molecule type" value="Genomic_DNA"/>
</dbReference>
<evidence type="ECO:0000256" key="1">
    <source>
        <dbReference type="SAM" id="MobiDB-lite"/>
    </source>
</evidence>
<dbReference type="AlphaFoldDB" id="A0A5M8PTZ3"/>
<protein>
    <submittedName>
        <fullName evidence="2">Uncharacterized protein</fullName>
    </submittedName>
</protein>
<accession>A0A5M8PTZ3</accession>
<evidence type="ECO:0000313" key="3">
    <source>
        <dbReference type="Proteomes" id="UP000324767"/>
    </source>
</evidence>
<feature type="compositionally biased region" description="Low complexity" evidence="1">
    <location>
        <begin position="66"/>
        <end position="87"/>
    </location>
</feature>
<evidence type="ECO:0000313" key="2">
    <source>
        <dbReference type="EMBL" id="KAA6412509.1"/>
    </source>
</evidence>
<feature type="compositionally biased region" description="Low complexity" evidence="1">
    <location>
        <begin position="40"/>
        <end position="52"/>
    </location>
</feature>
<sequence>MSGRNVRFRGDARHIIPNSPGASGEPPSTPVDTLPETDNQPPSSGPQSPGSSAWPHTWSGYNSSDSRLLQGLSFSGQSSDPPSSWPSGEENPSSQESVGVAEHHVPLLVVLRDSGRSHILISVPLTIALEEFERRIFRTFQQWIVDNHSNIATRINASDEIRRMEVVWTGSGVQRFPTATVLTAANLRALLFFLKHRGGRDAIEVVLRRELIR</sequence>